<feature type="domain" description="(+)RNA virus helicase C-terminal" evidence="1">
    <location>
        <begin position="98"/>
        <end position="156"/>
    </location>
</feature>
<evidence type="ECO:0000313" key="2">
    <source>
        <dbReference type="EMBL" id="USI72819.1"/>
    </source>
</evidence>
<dbReference type="CDD" id="cd18809">
    <property type="entry name" value="SF1_C_RecD"/>
    <property type="match status" value="1"/>
</dbReference>
<dbReference type="Gene3D" id="2.30.30.940">
    <property type="match status" value="1"/>
</dbReference>
<dbReference type="SUPFAM" id="SSF52540">
    <property type="entry name" value="P-loop containing nucleoside triphosphate hydrolases"/>
    <property type="match status" value="1"/>
</dbReference>
<organism evidence="2 3">
    <name type="scientific">Sphingomonas morindae</name>
    <dbReference type="NCBI Taxonomy" id="1541170"/>
    <lineage>
        <taxon>Bacteria</taxon>
        <taxon>Pseudomonadati</taxon>
        <taxon>Pseudomonadota</taxon>
        <taxon>Alphaproteobacteria</taxon>
        <taxon>Sphingomonadales</taxon>
        <taxon>Sphingomonadaceae</taxon>
        <taxon>Sphingomonas</taxon>
    </lineage>
</organism>
<sequence>MPGTGYTVDQVGQHHVRLRGPKGKAVLWSPFRWGADHAEAFTETQVEFRAGDRVQFARNNRKAERLNSMVATVLGVDPERAGMTIAMPDGATQALDLRRLADRHIRPGWLQTIHSAQGATADRVMAHLESFRVNTVDATSAYVAISRARSGATLYTDSRPSLIEALGLRDGSQAGALDETRAHDQNKYTDNTMIIVNNSVNVA</sequence>
<gene>
    <name evidence="2" type="ORF">LHA26_16355</name>
</gene>
<dbReference type="Pfam" id="PF01443">
    <property type="entry name" value="Viral_helicase1"/>
    <property type="match status" value="1"/>
</dbReference>
<dbReference type="Gene3D" id="3.40.50.300">
    <property type="entry name" value="P-loop containing nucleotide triphosphate hydrolases"/>
    <property type="match status" value="1"/>
</dbReference>
<dbReference type="EMBL" id="CP084930">
    <property type="protein sequence ID" value="USI72819.1"/>
    <property type="molecule type" value="Genomic_DNA"/>
</dbReference>
<name>A0ABY4X7E1_9SPHN</name>
<dbReference type="RefSeq" id="WP_252166628.1">
    <property type="nucleotide sequence ID" value="NZ_CP084930.1"/>
</dbReference>
<reference evidence="2" key="1">
    <citation type="journal article" date="2022" name="Toxins">
        <title>Genomic Analysis of Sphingopyxis sp. USTB-05 for Biodegrading Cyanobacterial Hepatotoxins.</title>
        <authorList>
            <person name="Liu C."/>
            <person name="Xu Q."/>
            <person name="Zhao Z."/>
            <person name="Zhang H."/>
            <person name="Liu X."/>
            <person name="Yin C."/>
            <person name="Liu Y."/>
            <person name="Yan H."/>
        </authorList>
    </citation>
    <scope>NUCLEOTIDE SEQUENCE</scope>
    <source>
        <strain evidence="2">NBD5</strain>
    </source>
</reference>
<keyword evidence="3" id="KW-1185">Reference proteome</keyword>
<evidence type="ECO:0000259" key="1">
    <source>
        <dbReference type="Pfam" id="PF01443"/>
    </source>
</evidence>
<dbReference type="InterPro" id="IPR027351">
    <property type="entry name" value="(+)RNA_virus_helicase_core_dom"/>
</dbReference>
<evidence type="ECO:0000313" key="3">
    <source>
        <dbReference type="Proteomes" id="UP001056937"/>
    </source>
</evidence>
<protein>
    <recommendedName>
        <fullName evidence="1">(+)RNA virus helicase C-terminal domain-containing protein</fullName>
    </recommendedName>
</protein>
<dbReference type="InterPro" id="IPR027417">
    <property type="entry name" value="P-loop_NTPase"/>
</dbReference>
<accession>A0ABY4X7E1</accession>
<proteinExistence type="predicted"/>
<dbReference type="Proteomes" id="UP001056937">
    <property type="component" value="Chromosome 1"/>
</dbReference>